<feature type="region of interest" description="Disordered" evidence="4">
    <location>
        <begin position="398"/>
        <end position="722"/>
    </location>
</feature>
<reference evidence="6" key="1">
    <citation type="journal article" date="2016" name="Genome Announc.">
        <title>Genome sequence of Ustilaginoidea virens IPU010, a rice pathogenic fungus causing false smut.</title>
        <authorList>
            <person name="Kumagai T."/>
            <person name="Ishii T."/>
            <person name="Terai G."/>
            <person name="Umemura M."/>
            <person name="Machida M."/>
            <person name="Asai K."/>
        </authorList>
    </citation>
    <scope>NUCLEOTIDE SEQUENCE [LARGE SCALE GENOMIC DNA]</scope>
    <source>
        <strain evidence="6">IPU010</strain>
    </source>
</reference>
<feature type="compositionally biased region" description="Basic and acidic residues" evidence="4">
    <location>
        <begin position="434"/>
        <end position="453"/>
    </location>
</feature>
<gene>
    <name evidence="5" type="ORF">UVI_02013440</name>
</gene>
<feature type="compositionally biased region" description="Basic residues" evidence="4">
    <location>
        <begin position="149"/>
        <end position="158"/>
    </location>
</feature>
<feature type="compositionally biased region" description="Basic and acidic residues" evidence="4">
    <location>
        <begin position="53"/>
        <end position="70"/>
    </location>
</feature>
<feature type="region of interest" description="Disordered" evidence="4">
    <location>
        <begin position="1"/>
        <end position="282"/>
    </location>
</feature>
<accession>A0A1B5KTU6</accession>
<evidence type="ECO:0000256" key="3">
    <source>
        <dbReference type="ARBA" id="ARBA00023242"/>
    </source>
</evidence>
<proteinExistence type="predicted"/>
<feature type="compositionally biased region" description="Basic and acidic residues" evidence="4">
    <location>
        <begin position="529"/>
        <end position="556"/>
    </location>
</feature>
<organism evidence="5 6">
    <name type="scientific">Ustilaginoidea virens</name>
    <name type="common">Rice false smut fungus</name>
    <name type="synonym">Villosiclava virens</name>
    <dbReference type="NCBI Taxonomy" id="1159556"/>
    <lineage>
        <taxon>Eukaryota</taxon>
        <taxon>Fungi</taxon>
        <taxon>Dikarya</taxon>
        <taxon>Ascomycota</taxon>
        <taxon>Pezizomycotina</taxon>
        <taxon>Sordariomycetes</taxon>
        <taxon>Hypocreomycetidae</taxon>
        <taxon>Hypocreales</taxon>
        <taxon>Clavicipitaceae</taxon>
        <taxon>Ustilaginoidea</taxon>
    </lineage>
</organism>
<feature type="compositionally biased region" description="Basic residues" evidence="4">
    <location>
        <begin position="454"/>
        <end position="474"/>
    </location>
</feature>
<dbReference type="GO" id="GO:0032040">
    <property type="term" value="C:small-subunit processome"/>
    <property type="evidence" value="ECO:0007669"/>
    <property type="project" value="InterPro"/>
</dbReference>
<feature type="compositionally biased region" description="Acidic residues" evidence="4">
    <location>
        <begin position="73"/>
        <end position="82"/>
    </location>
</feature>
<dbReference type="PANTHER" id="PTHR14150:SF12">
    <property type="entry name" value="U3 SMALL NUCLEOLAR RNA-ASSOCIATED PROTEIN 14 HOMOLOG A"/>
    <property type="match status" value="1"/>
</dbReference>
<evidence type="ECO:0000256" key="2">
    <source>
        <dbReference type="ARBA" id="ARBA00022553"/>
    </source>
</evidence>
<feature type="compositionally biased region" description="Low complexity" evidence="4">
    <location>
        <begin position="698"/>
        <end position="711"/>
    </location>
</feature>
<feature type="compositionally biased region" description="Low complexity" evidence="4">
    <location>
        <begin position="655"/>
        <end position="676"/>
    </location>
</feature>
<evidence type="ECO:0000256" key="4">
    <source>
        <dbReference type="SAM" id="MobiDB-lite"/>
    </source>
</evidence>
<dbReference type="Pfam" id="PF04615">
    <property type="entry name" value="Utp14"/>
    <property type="match status" value="1"/>
</dbReference>
<evidence type="ECO:0000256" key="1">
    <source>
        <dbReference type="ARBA" id="ARBA00004604"/>
    </source>
</evidence>
<feature type="compositionally biased region" description="Basic residues" evidence="4">
    <location>
        <begin position="19"/>
        <end position="29"/>
    </location>
</feature>
<keyword evidence="2" id="KW-0597">Phosphoprotein</keyword>
<dbReference type="Proteomes" id="UP000054053">
    <property type="component" value="Unassembled WGS sequence"/>
</dbReference>
<dbReference type="InterPro" id="IPR006709">
    <property type="entry name" value="SSU_processome_Utp14"/>
</dbReference>
<feature type="compositionally biased region" description="Acidic residues" evidence="4">
    <location>
        <begin position="490"/>
        <end position="499"/>
    </location>
</feature>
<feature type="compositionally biased region" description="Low complexity" evidence="4">
    <location>
        <begin position="557"/>
        <end position="576"/>
    </location>
</feature>
<feature type="compositionally biased region" description="Acidic residues" evidence="4">
    <location>
        <begin position="577"/>
        <end position="587"/>
    </location>
</feature>
<feature type="compositionally biased region" description="Acidic residues" evidence="4">
    <location>
        <begin position="203"/>
        <end position="255"/>
    </location>
</feature>
<feature type="compositionally biased region" description="Basic and acidic residues" evidence="4">
    <location>
        <begin position="108"/>
        <end position="119"/>
    </location>
</feature>
<feature type="compositionally biased region" description="Basic and acidic residues" evidence="4">
    <location>
        <begin position="617"/>
        <end position="636"/>
    </location>
</feature>
<keyword evidence="3" id="KW-0539">Nucleus</keyword>
<feature type="compositionally biased region" description="Acidic residues" evidence="4">
    <location>
        <begin position="120"/>
        <end position="136"/>
    </location>
</feature>
<comment type="subcellular location">
    <subcellularLocation>
        <location evidence="1">Nucleus</location>
        <location evidence="1">Nucleolus</location>
    </subcellularLocation>
</comment>
<comment type="caution">
    <text evidence="5">The sequence shown here is derived from an EMBL/GenBank/DDBJ whole genome shotgun (WGS) entry which is preliminary data.</text>
</comment>
<feature type="compositionally biased region" description="Acidic residues" evidence="4">
    <location>
        <begin position="177"/>
        <end position="188"/>
    </location>
</feature>
<feature type="region of interest" description="Disordered" evidence="4">
    <location>
        <begin position="747"/>
        <end position="774"/>
    </location>
</feature>
<sequence>MPGRQAHGRPLTSAPKPRVGGKKGSKARSQKNALDAFGIAQDLYPTSFKKTPRARELEAAIERKHGRDGNDQSGDDEDDDDEQQPRKKRAKIPPRGAPDDGAEDGSDSEGHEWRLGGLREDDEDSEIESDDAFGDSDNEKFQEYSFRGSKAKPVRRVALRTGPSNGNLLLMGRKDDDAEDDSSDDEGETLGADAVDLATALDQWEEDSDPGQDVEEASDSGVSDEEEDGQGGEDSDDDDEDGGDGDGDDDDDDEPDSGKLKALEGVISEYGGEPKADGKTKAGAAAKLSLGDLGLSGLNDPFMKKSVKLINKEAKRKRPGATQKLAVPLSRREQGRLDRSAALEKTNETLDRWTETVKHNRRAEHLAFPLAQNSATAGLDASEMQPLDAAGPANELESAVLSIMQQSGLSMRKAPKPKPQPQPRELDDEGNALSRKEALARKRMERELSSREAKRAKRIKKIKSKAYHRVHRKQRERDDAAAREAMQEAGDVDSEDEREAQDRRRALERVGQRHKESKWAKMGARAKRAVWDDDFRAGLTEMARKDQELRQRKEGKTAAAAAAAGGSDSDATSSSGSDDDDDDDGDDDIRRRLQDLEAEDDAPQSGLMKMRFMQKAEAAKKQQNDDMIRQIRRDLDGQQDSEEVEVQVGRQSYGTAKPAASASPLTSTAPSSSKATRGSAAPDHDDNTGVAIITKSQGPTTASPAPSPAGAWSRGEARRKVPAKDLDVNATILTASRRPAAPKAAAAAAAAAAAVPDDESDSDPDPDPDLDSDLQHLPLAIRDQALVARAFAGDDVVAEFAREKDAVAQADDDKVIDNTLPGWGSWVGDGVSNRDKKRHQGRFLTTVKGINKKDRRDAKLDKVIISEKRIKKNDRYLASQLPHVFESRQQYERSLRLPVGPEWMTKETFQDSTKPRVLMKQGIIAPISKPIL</sequence>
<feature type="compositionally biased region" description="Acidic residues" evidence="4">
    <location>
        <begin position="756"/>
        <end position="772"/>
    </location>
</feature>
<evidence type="ECO:0000313" key="6">
    <source>
        <dbReference type="Proteomes" id="UP000054053"/>
    </source>
</evidence>
<dbReference type="EMBL" id="BBTG02000005">
    <property type="protein sequence ID" value="GAO13331.1"/>
    <property type="molecule type" value="Genomic_DNA"/>
</dbReference>
<feature type="compositionally biased region" description="Basic and acidic residues" evidence="4">
    <location>
        <begin position="500"/>
        <end position="519"/>
    </location>
</feature>
<dbReference type="PANTHER" id="PTHR14150">
    <property type="entry name" value="U3 SMALL NUCLEOLAR RNA-ASSOCIATED PROTEIN 14"/>
    <property type="match status" value="1"/>
</dbReference>
<protein>
    <submittedName>
        <fullName evidence="5">Uncharacterized protein</fullName>
    </submittedName>
</protein>
<dbReference type="AlphaFoldDB" id="A0A1B5KTU6"/>
<name>A0A1B5KTU6_USTVR</name>
<evidence type="ECO:0000313" key="5">
    <source>
        <dbReference type="EMBL" id="GAO13331.1"/>
    </source>
</evidence>
<dbReference type="GO" id="GO:0006364">
    <property type="term" value="P:rRNA processing"/>
    <property type="evidence" value="ECO:0007669"/>
    <property type="project" value="InterPro"/>
</dbReference>
<feature type="compositionally biased region" description="Basic and acidic residues" evidence="4">
    <location>
        <begin position="475"/>
        <end position="486"/>
    </location>
</feature>